<evidence type="ECO:0000256" key="1">
    <source>
        <dbReference type="SAM" id="Phobius"/>
    </source>
</evidence>
<keyword evidence="1" id="KW-0812">Transmembrane</keyword>
<dbReference type="EMBL" id="UINC01001110">
    <property type="protein sequence ID" value="SUZ71073.1"/>
    <property type="molecule type" value="Genomic_DNA"/>
</dbReference>
<dbReference type="AlphaFoldDB" id="A0A381Q0A6"/>
<proteinExistence type="predicted"/>
<protein>
    <submittedName>
        <fullName evidence="2">Uncharacterized protein</fullName>
    </submittedName>
</protein>
<feature type="transmembrane region" description="Helical" evidence="1">
    <location>
        <begin position="9"/>
        <end position="29"/>
    </location>
</feature>
<feature type="transmembrane region" description="Helical" evidence="1">
    <location>
        <begin position="35"/>
        <end position="59"/>
    </location>
</feature>
<keyword evidence="1" id="KW-0472">Membrane</keyword>
<organism evidence="2">
    <name type="scientific">marine metagenome</name>
    <dbReference type="NCBI Taxonomy" id="408172"/>
    <lineage>
        <taxon>unclassified sequences</taxon>
        <taxon>metagenomes</taxon>
        <taxon>ecological metagenomes</taxon>
    </lineage>
</organism>
<reference evidence="2" key="1">
    <citation type="submission" date="2018-05" db="EMBL/GenBank/DDBJ databases">
        <authorList>
            <person name="Lanie J.A."/>
            <person name="Ng W.-L."/>
            <person name="Kazmierczak K.M."/>
            <person name="Andrzejewski T.M."/>
            <person name="Davidsen T.M."/>
            <person name="Wayne K.J."/>
            <person name="Tettelin H."/>
            <person name="Glass J.I."/>
            <person name="Rusch D."/>
            <person name="Podicherti R."/>
            <person name="Tsui H.-C.T."/>
            <person name="Winkler M.E."/>
        </authorList>
    </citation>
    <scope>NUCLEOTIDE SEQUENCE</scope>
</reference>
<accession>A0A381Q0A6</accession>
<name>A0A381Q0A6_9ZZZZ</name>
<evidence type="ECO:0000313" key="2">
    <source>
        <dbReference type="EMBL" id="SUZ71073.1"/>
    </source>
</evidence>
<sequence length="60" mass="6442">MESLFADPLALVVLVAAAILLLFLLWKVFQLTLKLAAILVLVALIGLVVLGLSDLAFFAF</sequence>
<keyword evidence="1" id="KW-1133">Transmembrane helix</keyword>
<gene>
    <name evidence="2" type="ORF">METZ01_LOCUS23927</name>
</gene>